<dbReference type="PANTHER" id="PTHR16146:SF46">
    <property type="entry name" value="INTELECTIN-1A-RELATED"/>
    <property type="match status" value="1"/>
</dbReference>
<evidence type="ECO:0000313" key="3">
    <source>
        <dbReference type="EMBL" id="ARA71552.1"/>
    </source>
</evidence>
<keyword evidence="2" id="KW-0732">Signal</keyword>
<proteinExistence type="evidence at transcript level"/>
<dbReference type="AlphaFoldDB" id="A0A1V0CMH0"/>
<dbReference type="PANTHER" id="PTHR16146">
    <property type="entry name" value="INTELECTIN"/>
    <property type="match status" value="1"/>
</dbReference>
<keyword evidence="1" id="KW-1015">Disulfide bond</keyword>
<accession>A0A1V0CMH0</accession>
<dbReference type="EMBL" id="KY686307">
    <property type="protein sequence ID" value="ARA71552.1"/>
    <property type="molecule type" value="mRNA"/>
</dbReference>
<reference evidence="3" key="1">
    <citation type="submission" date="2017-03" db="EMBL/GenBank/DDBJ databases">
        <authorList>
            <person name="Afonso C.L."/>
            <person name="Miller P.J."/>
            <person name="Scott M.A."/>
            <person name="Spackman E."/>
            <person name="Goraichik I."/>
            <person name="Dimitrov K.M."/>
            <person name="Suarez D.L."/>
            <person name="Swayne D.E."/>
        </authorList>
    </citation>
    <scope>NUCLEOTIDE SEQUENCE</scope>
</reference>
<feature type="signal peptide" evidence="2">
    <location>
        <begin position="1"/>
        <end position="22"/>
    </location>
</feature>
<evidence type="ECO:0000256" key="1">
    <source>
        <dbReference type="ARBA" id="ARBA00023157"/>
    </source>
</evidence>
<name>A0A1V0CMH0_ACRDI</name>
<feature type="chain" id="PRO_5012346595" evidence="2">
    <location>
        <begin position="23"/>
        <end position="316"/>
    </location>
</feature>
<organism evidence="3">
    <name type="scientific">Acropora digitifera</name>
    <name type="common">Staghorn coral</name>
    <dbReference type="NCBI Taxonomy" id="70779"/>
    <lineage>
        <taxon>Eukaryota</taxon>
        <taxon>Metazoa</taxon>
        <taxon>Cnidaria</taxon>
        <taxon>Anthozoa</taxon>
        <taxon>Hexacorallia</taxon>
        <taxon>Scleractinia</taxon>
        <taxon>Astrocoeniina</taxon>
        <taxon>Acroporidae</taxon>
        <taxon>Acropora</taxon>
    </lineage>
</organism>
<dbReference type="GO" id="GO:0005615">
    <property type="term" value="C:extracellular space"/>
    <property type="evidence" value="ECO:0007669"/>
    <property type="project" value="TreeGrafter"/>
</dbReference>
<protein>
    <submittedName>
        <fullName evidence="3">Egg protein-like 1</fullName>
    </submittedName>
</protein>
<dbReference type="GO" id="GO:0070492">
    <property type="term" value="F:oligosaccharide binding"/>
    <property type="evidence" value="ECO:0007669"/>
    <property type="project" value="TreeGrafter"/>
</dbReference>
<evidence type="ECO:0000256" key="2">
    <source>
        <dbReference type="SAM" id="SignalP"/>
    </source>
</evidence>
<sequence>MGAARFLVQVTMLLAVKAALSAATNTTRMQANPAANTCSQAPTNNCHCQCELRPDSSTAIAVSALQDKIDQLIALVNRTTPRHSAPVAPISSCKEQFDKNNSSPSQVYELTFGSQVVSVYCHMGNFGCGNGGWTLAMKMDGTKTTFHYDSLLWSAQSSYNPAAGKTGFDMLETKLPTYWSTPFDKVCLGMRVGGQQLNFVVLNMTANSLFSLIADGRYRATSLGRNTWKSLIGTQASLQRNCNREGFNVRSGYRSNSKARIGIIGNQENNCRSCDSRIGFGTGGIPDNSNSCGNHAIQSGDNGRKRIETMGYILVQ</sequence>